<dbReference type="Gene3D" id="1.10.1740.10">
    <property type="match status" value="1"/>
</dbReference>
<evidence type="ECO:0000313" key="10">
    <source>
        <dbReference type="EMBL" id="MEQ2470702.1"/>
    </source>
</evidence>
<feature type="domain" description="RNA polymerase sigma-70 region 2" evidence="8">
    <location>
        <begin position="31"/>
        <end position="97"/>
    </location>
</feature>
<feature type="domain" description="RNA polymerase sigma factor 70 region 4 type 2" evidence="9">
    <location>
        <begin position="147"/>
        <end position="188"/>
    </location>
</feature>
<dbReference type="EMBL" id="JBBMEZ010000035">
    <property type="protein sequence ID" value="MEQ2470702.1"/>
    <property type="molecule type" value="Genomic_DNA"/>
</dbReference>
<organism evidence="10 11">
    <name type="scientific">Ruminococcoides intestinale</name>
    <dbReference type="NCBI Taxonomy" id="3133162"/>
    <lineage>
        <taxon>Bacteria</taxon>
        <taxon>Bacillati</taxon>
        <taxon>Bacillota</taxon>
        <taxon>Clostridia</taxon>
        <taxon>Eubacteriales</taxon>
        <taxon>Oscillospiraceae</taxon>
        <taxon>Ruminococcoides</taxon>
    </lineage>
</organism>
<dbReference type="InterPro" id="IPR014284">
    <property type="entry name" value="RNA_pol_sigma-70_dom"/>
</dbReference>
<keyword evidence="4" id="KW-0731">Sigma factor</keyword>
<keyword evidence="3" id="KW-0805">Transcription regulation</keyword>
<evidence type="ECO:0000256" key="6">
    <source>
        <dbReference type="ARBA" id="ARBA00023163"/>
    </source>
</evidence>
<dbReference type="PANTHER" id="PTHR30385">
    <property type="entry name" value="SIGMA FACTOR F FLAGELLAR"/>
    <property type="match status" value="1"/>
</dbReference>
<dbReference type="SUPFAM" id="SSF46894">
    <property type="entry name" value="C-terminal effector domain of the bipartite response regulators"/>
    <property type="match status" value="1"/>
</dbReference>
<evidence type="ECO:0000256" key="4">
    <source>
        <dbReference type="ARBA" id="ARBA00023082"/>
    </source>
</evidence>
<protein>
    <recommendedName>
        <fullName evidence="2">RNA polymerase sigma factor SigS</fullName>
    </recommendedName>
</protein>
<evidence type="ECO:0000313" key="11">
    <source>
        <dbReference type="Proteomes" id="UP001490816"/>
    </source>
</evidence>
<dbReference type="InterPro" id="IPR000792">
    <property type="entry name" value="Tscrpt_reg_LuxR_C"/>
</dbReference>
<evidence type="ECO:0000259" key="9">
    <source>
        <dbReference type="Pfam" id="PF08281"/>
    </source>
</evidence>
<gene>
    <name evidence="10" type="ORF">WMO39_10255</name>
</gene>
<keyword evidence="5" id="KW-0238">DNA-binding</keyword>
<reference evidence="10 11" key="1">
    <citation type="submission" date="2024-03" db="EMBL/GenBank/DDBJ databases">
        <title>Human intestinal bacterial collection.</title>
        <authorList>
            <person name="Pauvert C."/>
            <person name="Hitch T.C.A."/>
            <person name="Clavel T."/>
        </authorList>
    </citation>
    <scope>NUCLEOTIDE SEQUENCE [LARGE SCALE GENOMIC DNA]</scope>
    <source>
        <strain evidence="10 11">CLA-JM-H38</strain>
    </source>
</reference>
<dbReference type="InterPro" id="IPR013249">
    <property type="entry name" value="RNA_pol_sigma70_r4_t2"/>
</dbReference>
<dbReference type="SUPFAM" id="SSF88946">
    <property type="entry name" value="Sigma2 domain of RNA polymerase sigma factors"/>
    <property type="match status" value="1"/>
</dbReference>
<dbReference type="RefSeq" id="WP_117523311.1">
    <property type="nucleotide sequence ID" value="NZ_JBBMEZ010000035.1"/>
</dbReference>
<dbReference type="InterPro" id="IPR016032">
    <property type="entry name" value="Sig_transdc_resp-reg_C-effctor"/>
</dbReference>
<evidence type="ECO:0000256" key="5">
    <source>
        <dbReference type="ARBA" id="ARBA00023125"/>
    </source>
</evidence>
<evidence type="ECO:0000256" key="2">
    <source>
        <dbReference type="ARBA" id="ARBA00021245"/>
    </source>
</evidence>
<dbReference type="InterPro" id="IPR013325">
    <property type="entry name" value="RNA_pol_sigma_r2"/>
</dbReference>
<dbReference type="InterPro" id="IPR036388">
    <property type="entry name" value="WH-like_DNA-bd_sf"/>
</dbReference>
<proteinExistence type="inferred from homology"/>
<accession>A0ABV1FEI3</accession>
<dbReference type="Pfam" id="PF08281">
    <property type="entry name" value="Sigma70_r4_2"/>
    <property type="match status" value="1"/>
</dbReference>
<comment type="caution">
    <text evidence="10">The sequence shown here is derived from an EMBL/GenBank/DDBJ whole genome shotgun (WGS) entry which is preliminary data.</text>
</comment>
<sequence length="196" mass="21796">MTELQKSYGTLSDAQLANFVSLGDDRAFDELVVRYLDTISIIARKFSAEGYEHNDFVQEGLVGLLCSCKAFDQNGGASFKSYMSVVVERRFISIIRRGEQKKAIPSSSIVPMDDVGESIEDSAKTPEELLMCREQLDQLLLRLQSVLSKSEYDVLMLYGNGLSYKEIAEKLSVTEKAVDNALQRARKKVHGGLNVG</sequence>
<name>A0ABV1FEI3_9FIRM</name>
<dbReference type="InterPro" id="IPR007627">
    <property type="entry name" value="RNA_pol_sigma70_r2"/>
</dbReference>
<dbReference type="Gene3D" id="1.10.10.10">
    <property type="entry name" value="Winged helix-like DNA-binding domain superfamily/Winged helix DNA-binding domain"/>
    <property type="match status" value="1"/>
</dbReference>
<keyword evidence="11" id="KW-1185">Reference proteome</keyword>
<dbReference type="Proteomes" id="UP001490816">
    <property type="component" value="Unassembled WGS sequence"/>
</dbReference>
<comment type="function">
    <text evidence="7">Sigma factors are initiation factors that promote the attachment of RNA polymerase to specific initiation sites and are then released. Sigma-S contributes to the protection against external stress, thus playing a role in cellular fitness and survival.</text>
</comment>
<dbReference type="Pfam" id="PF04542">
    <property type="entry name" value="Sigma70_r2"/>
    <property type="match status" value="1"/>
</dbReference>
<evidence type="ECO:0000256" key="7">
    <source>
        <dbReference type="ARBA" id="ARBA00024701"/>
    </source>
</evidence>
<dbReference type="PRINTS" id="PR00038">
    <property type="entry name" value="HTHLUXR"/>
</dbReference>
<evidence type="ECO:0000256" key="3">
    <source>
        <dbReference type="ARBA" id="ARBA00023015"/>
    </source>
</evidence>
<dbReference type="NCBIfam" id="TIGR02937">
    <property type="entry name" value="sigma70-ECF"/>
    <property type="match status" value="1"/>
</dbReference>
<evidence type="ECO:0000259" key="8">
    <source>
        <dbReference type="Pfam" id="PF04542"/>
    </source>
</evidence>
<evidence type="ECO:0000256" key="1">
    <source>
        <dbReference type="ARBA" id="ARBA00007788"/>
    </source>
</evidence>
<comment type="similarity">
    <text evidence="1">Belongs to the sigma-70 factor family.</text>
</comment>
<dbReference type="PANTHER" id="PTHR30385:SF1">
    <property type="entry name" value="RNA POLYMERASE SIGMA-H FACTOR"/>
    <property type="match status" value="1"/>
</dbReference>
<keyword evidence="6" id="KW-0804">Transcription</keyword>